<reference evidence="3" key="1">
    <citation type="submission" date="2017-10" db="EMBL/GenBank/DDBJ databases">
        <title>Rapid genome shrinkage in a self-fertile nematode reveals novel sperm competition proteins.</title>
        <authorList>
            <person name="Yin D."/>
            <person name="Schwarz E.M."/>
            <person name="Thomas C.G."/>
            <person name="Felde R.L."/>
            <person name="Korf I.F."/>
            <person name="Cutter A.D."/>
            <person name="Schartner C.M."/>
            <person name="Ralston E.J."/>
            <person name="Meyer B.J."/>
            <person name="Haag E.S."/>
        </authorList>
    </citation>
    <scope>NUCLEOTIDE SEQUENCE [LARGE SCALE GENOMIC DNA]</scope>
    <source>
        <strain evidence="3">JU1422</strain>
    </source>
</reference>
<comment type="caution">
    <text evidence="2">The sequence shown here is derived from an EMBL/GenBank/DDBJ whole genome shotgun (WGS) entry which is preliminary data.</text>
</comment>
<feature type="region of interest" description="Disordered" evidence="1">
    <location>
        <begin position="174"/>
        <end position="194"/>
    </location>
</feature>
<dbReference type="Proteomes" id="UP000230233">
    <property type="component" value="Chromosome X"/>
</dbReference>
<proteinExistence type="predicted"/>
<sequence length="365" mass="42927">MSETKRETIEKNIRIYKQEAEKMDALVKERFNLLTPPTDYCEAFTNYLAIILCENYIPWAPTQNREEFDFYGKSIVPGETRDEMKCRQHMIVDLVNLHLVTNHKRFYRPLMDWRCEQVHQTEALNELVKSQETIDFEKVIQRLGMQIEAVREMLCVIDITKKFDKEFDELLKSKNLEGESQNQPSPENGSSSDYLKPLKAIDAVLNTMEERAADRLEAILTTHRSKWSILEDDGLLALKIEEHLTAAEETLAKWQRKYSGKRVSRYLNAAEYYIKHVIEQLREYFIIASDYECYRKMAIRRTEEETRKKIFVEDTAKADETIRDVEKLIAEKFGCTSEKLRAAFEFDTTIDNTPKHDLPVVEQVQ</sequence>
<evidence type="ECO:0000256" key="1">
    <source>
        <dbReference type="SAM" id="MobiDB-lite"/>
    </source>
</evidence>
<evidence type="ECO:0000313" key="3">
    <source>
        <dbReference type="Proteomes" id="UP000230233"/>
    </source>
</evidence>
<dbReference type="OrthoDB" id="10437111at2759"/>
<evidence type="ECO:0000313" key="2">
    <source>
        <dbReference type="EMBL" id="PIC19712.1"/>
    </source>
</evidence>
<protein>
    <submittedName>
        <fullName evidence="2">Uncharacterized protein</fullName>
    </submittedName>
</protein>
<dbReference type="AlphaFoldDB" id="A0A2G5SXL8"/>
<accession>A0A2G5SXL8</accession>
<keyword evidence="3" id="KW-1185">Reference proteome</keyword>
<organism evidence="2 3">
    <name type="scientific">Caenorhabditis nigoni</name>
    <dbReference type="NCBI Taxonomy" id="1611254"/>
    <lineage>
        <taxon>Eukaryota</taxon>
        <taxon>Metazoa</taxon>
        <taxon>Ecdysozoa</taxon>
        <taxon>Nematoda</taxon>
        <taxon>Chromadorea</taxon>
        <taxon>Rhabditida</taxon>
        <taxon>Rhabditina</taxon>
        <taxon>Rhabditomorpha</taxon>
        <taxon>Rhabditoidea</taxon>
        <taxon>Rhabditidae</taxon>
        <taxon>Peloderinae</taxon>
        <taxon>Caenorhabditis</taxon>
    </lineage>
</organism>
<dbReference type="EMBL" id="PDUG01000006">
    <property type="protein sequence ID" value="PIC19712.1"/>
    <property type="molecule type" value="Genomic_DNA"/>
</dbReference>
<gene>
    <name evidence="2" type="primary">Cnig_chr_X.g25161</name>
    <name evidence="2" type="ORF">B9Z55_025161</name>
</gene>
<name>A0A2G5SXL8_9PELO</name>
<feature type="compositionally biased region" description="Polar residues" evidence="1">
    <location>
        <begin position="178"/>
        <end position="193"/>
    </location>
</feature>